<dbReference type="OMA" id="LGWFLQK"/>
<organism evidence="1 2">
    <name type="scientific">Aegilops tauschii subsp. strangulata</name>
    <name type="common">Goatgrass</name>
    <dbReference type="NCBI Taxonomy" id="200361"/>
    <lineage>
        <taxon>Eukaryota</taxon>
        <taxon>Viridiplantae</taxon>
        <taxon>Streptophyta</taxon>
        <taxon>Embryophyta</taxon>
        <taxon>Tracheophyta</taxon>
        <taxon>Spermatophyta</taxon>
        <taxon>Magnoliopsida</taxon>
        <taxon>Liliopsida</taxon>
        <taxon>Poales</taxon>
        <taxon>Poaceae</taxon>
        <taxon>BOP clade</taxon>
        <taxon>Pooideae</taxon>
        <taxon>Triticodae</taxon>
        <taxon>Triticeae</taxon>
        <taxon>Triticinae</taxon>
        <taxon>Aegilops</taxon>
    </lineage>
</organism>
<protein>
    <submittedName>
        <fullName evidence="1">Uncharacterized protein</fullName>
    </submittedName>
</protein>
<sequence>MAAAMAETLALAPVEDPEAPLDAAAIRSRFEQLSTLWGGDEEEPVDAAAAEDELRSGCEADMQAEDAWDSSAADLESRCLDSYIEWLRKEVSLTEEENCKLSAQISVIGETVFKDTIPLDAEIESLESSLNTLDSEGLKHLEASPISTDSGFNQIDIEKDCEYEELKLDHQIGKSEMDLKLLQIQSISMQRDEEIWQLQSLVSGPKVLEFKDNCLRVLPKAPILTSECVILGQKLDCVVDSSVSDHELLIEVDEGSMELNKVQIFPADVCVDILIEKLKSSREVISAPSLGWLIRQCQQQIVINTLRRSLVNDANNSRHSFEYSDKDETIVAHLVGAIDAFFKISADWPLSSYGLKLISIRNSGTQPTNITLDLLCKTKELANGLELETRRHLVRFVDAVEEILVREMQSELHSSRVSA</sequence>
<proteinExistence type="predicted"/>
<dbReference type="Proteomes" id="UP000015105">
    <property type="component" value="Chromosome 2D"/>
</dbReference>
<dbReference type="PANTHER" id="PTHR36037:SF1">
    <property type="entry name" value="RNA-DIRECTED DNA POLYMERASE (REVERSE TRANSCRIPTASE)-RELATED FAMILY PROTEIN"/>
    <property type="match status" value="1"/>
</dbReference>
<dbReference type="PANTHER" id="PTHR36037">
    <property type="entry name" value="RNA-DIRECTED DNA POLYMERASE (REVERSE TRANSCRIPTASE)-RELATED FAMILY PROTEIN"/>
    <property type="match status" value="1"/>
</dbReference>
<reference evidence="1" key="3">
    <citation type="journal article" date="2017" name="Nature">
        <title>Genome sequence of the progenitor of the wheat D genome Aegilops tauschii.</title>
        <authorList>
            <person name="Luo M.C."/>
            <person name="Gu Y.Q."/>
            <person name="Puiu D."/>
            <person name="Wang H."/>
            <person name="Twardziok S.O."/>
            <person name="Deal K.R."/>
            <person name="Huo N."/>
            <person name="Zhu T."/>
            <person name="Wang L."/>
            <person name="Wang Y."/>
            <person name="McGuire P.E."/>
            <person name="Liu S."/>
            <person name="Long H."/>
            <person name="Ramasamy R.K."/>
            <person name="Rodriguez J.C."/>
            <person name="Van S.L."/>
            <person name="Yuan L."/>
            <person name="Wang Z."/>
            <person name="Xia Z."/>
            <person name="Xiao L."/>
            <person name="Anderson O.D."/>
            <person name="Ouyang S."/>
            <person name="Liang Y."/>
            <person name="Zimin A.V."/>
            <person name="Pertea G."/>
            <person name="Qi P."/>
            <person name="Bennetzen J.L."/>
            <person name="Dai X."/>
            <person name="Dawson M.W."/>
            <person name="Muller H.G."/>
            <person name="Kugler K."/>
            <person name="Rivarola-Duarte L."/>
            <person name="Spannagl M."/>
            <person name="Mayer K.F.X."/>
            <person name="Lu F.H."/>
            <person name="Bevan M.W."/>
            <person name="Leroy P."/>
            <person name="Li P."/>
            <person name="You F.M."/>
            <person name="Sun Q."/>
            <person name="Liu Z."/>
            <person name="Lyons E."/>
            <person name="Wicker T."/>
            <person name="Salzberg S.L."/>
            <person name="Devos K.M."/>
            <person name="Dvorak J."/>
        </authorList>
    </citation>
    <scope>NUCLEOTIDE SEQUENCE [LARGE SCALE GENOMIC DNA]</scope>
    <source>
        <strain evidence="1">cv. AL8/78</strain>
    </source>
</reference>
<dbReference type="Gramene" id="AET2Gv20635300.4">
    <property type="protein sequence ID" value="AET2Gv20635300.4"/>
    <property type="gene ID" value="AET2Gv20635300"/>
</dbReference>
<dbReference type="RefSeq" id="XP_020152464.1">
    <property type="nucleotide sequence ID" value="XM_020296875.4"/>
</dbReference>
<reference evidence="1" key="5">
    <citation type="journal article" date="2021" name="G3 (Bethesda)">
        <title>Aegilops tauschii genome assembly Aet v5.0 features greater sequence contiguity and improved annotation.</title>
        <authorList>
            <person name="Wang L."/>
            <person name="Zhu T."/>
            <person name="Rodriguez J.C."/>
            <person name="Deal K.R."/>
            <person name="Dubcovsky J."/>
            <person name="McGuire P.E."/>
            <person name="Lux T."/>
            <person name="Spannagl M."/>
            <person name="Mayer K.F.X."/>
            <person name="Baldrich P."/>
            <person name="Meyers B.C."/>
            <person name="Huo N."/>
            <person name="Gu Y.Q."/>
            <person name="Zhou H."/>
            <person name="Devos K.M."/>
            <person name="Bennetzen J.L."/>
            <person name="Unver T."/>
            <person name="Budak H."/>
            <person name="Gulick P.J."/>
            <person name="Galiba G."/>
            <person name="Kalapos B."/>
            <person name="Nelson D.R."/>
            <person name="Li P."/>
            <person name="You F.M."/>
            <person name="Luo M.C."/>
            <person name="Dvorak J."/>
        </authorList>
    </citation>
    <scope>NUCLEOTIDE SEQUENCE [LARGE SCALE GENOMIC DNA]</scope>
    <source>
        <strain evidence="1">cv. AL8/78</strain>
    </source>
</reference>
<evidence type="ECO:0000313" key="1">
    <source>
        <dbReference type="EnsemblPlants" id="AET2Gv20635300.4"/>
    </source>
</evidence>
<dbReference type="STRING" id="200361.A0A453BUM4"/>
<dbReference type="AlphaFoldDB" id="A0A453BUM4"/>
<reference evidence="2" key="1">
    <citation type="journal article" date="2014" name="Science">
        <title>Ancient hybridizations among the ancestral genomes of bread wheat.</title>
        <authorList>
            <consortium name="International Wheat Genome Sequencing Consortium,"/>
            <person name="Marcussen T."/>
            <person name="Sandve S.R."/>
            <person name="Heier L."/>
            <person name="Spannagl M."/>
            <person name="Pfeifer M."/>
            <person name="Jakobsen K.S."/>
            <person name="Wulff B.B."/>
            <person name="Steuernagel B."/>
            <person name="Mayer K.F."/>
            <person name="Olsen O.A."/>
        </authorList>
    </citation>
    <scope>NUCLEOTIDE SEQUENCE [LARGE SCALE GENOMIC DNA]</scope>
    <source>
        <strain evidence="2">cv. AL8/78</strain>
    </source>
</reference>
<name>A0A453BUM4_AEGTS</name>
<dbReference type="KEGG" id="ats:109737746"/>
<dbReference type="OrthoDB" id="1927690at2759"/>
<evidence type="ECO:0000313" key="2">
    <source>
        <dbReference type="Proteomes" id="UP000015105"/>
    </source>
</evidence>
<keyword evidence="2" id="KW-1185">Reference proteome</keyword>
<reference evidence="2" key="2">
    <citation type="journal article" date="2017" name="Nat. Plants">
        <title>The Aegilops tauschii genome reveals multiple impacts of transposons.</title>
        <authorList>
            <person name="Zhao G."/>
            <person name="Zou C."/>
            <person name="Li K."/>
            <person name="Wang K."/>
            <person name="Li T."/>
            <person name="Gao L."/>
            <person name="Zhang X."/>
            <person name="Wang H."/>
            <person name="Yang Z."/>
            <person name="Liu X."/>
            <person name="Jiang W."/>
            <person name="Mao L."/>
            <person name="Kong X."/>
            <person name="Jiao Y."/>
            <person name="Jia J."/>
        </authorList>
    </citation>
    <scope>NUCLEOTIDE SEQUENCE [LARGE SCALE GENOMIC DNA]</scope>
    <source>
        <strain evidence="2">cv. AL8/78</strain>
    </source>
</reference>
<accession>A0A453BUM4</accession>
<dbReference type="EnsemblPlants" id="AET2Gv20635300.4">
    <property type="protein sequence ID" value="AET2Gv20635300.4"/>
    <property type="gene ID" value="AET2Gv20635300"/>
</dbReference>
<reference evidence="1" key="4">
    <citation type="submission" date="2019-03" db="UniProtKB">
        <authorList>
            <consortium name="EnsemblPlants"/>
        </authorList>
    </citation>
    <scope>IDENTIFICATION</scope>
</reference>
<dbReference type="GeneID" id="109737746"/>